<feature type="binding site" evidence="3">
    <location>
        <position position="435"/>
    </location>
    <ligand>
        <name>Zn(2+)</name>
        <dbReference type="ChEBI" id="CHEBI:29105"/>
        <label>2</label>
    </ligand>
</feature>
<keyword evidence="3" id="KW-0862">Zinc</keyword>
<feature type="binding site" evidence="3">
    <location>
        <position position="110"/>
    </location>
    <ligand>
        <name>Mg(2+)</name>
        <dbReference type="ChEBI" id="CHEBI:18420"/>
    </ligand>
</feature>
<feature type="binding site" evidence="3">
    <location>
        <position position="223"/>
    </location>
    <ligand>
        <name>Mg(2+)</name>
        <dbReference type="ChEBI" id="CHEBI:18420"/>
    </ligand>
</feature>
<dbReference type="SUPFAM" id="SSF53649">
    <property type="entry name" value="Alkaline phosphatase-like"/>
    <property type="match status" value="1"/>
</dbReference>
<keyword evidence="6" id="KW-1185">Reference proteome</keyword>
<dbReference type="eggNOG" id="COG1785">
    <property type="taxonomic scope" value="Bacteria"/>
</dbReference>
<gene>
    <name evidence="5" type="ordered locus">Pcar_0512</name>
</gene>
<evidence type="ECO:0000256" key="3">
    <source>
        <dbReference type="PIRSR" id="PIRSR601952-2"/>
    </source>
</evidence>
<dbReference type="SMART" id="SM00098">
    <property type="entry name" value="alkPPc"/>
    <property type="match status" value="1"/>
</dbReference>
<reference evidence="6" key="1">
    <citation type="submission" date="2005-10" db="EMBL/GenBank/DDBJ databases">
        <title>Complete sequence of Pelobacter carbinolicus DSM 2380.</title>
        <authorList>
            <person name="Copeland A."/>
            <person name="Lucas S."/>
            <person name="Lapidus A."/>
            <person name="Barry K."/>
            <person name="Detter J.C."/>
            <person name="Glavina T."/>
            <person name="Hammon N."/>
            <person name="Israni S."/>
            <person name="Pitluck S."/>
            <person name="Chertkov O."/>
            <person name="Schmutz J."/>
            <person name="Larimer F."/>
            <person name="Land M."/>
            <person name="Kyrpides N."/>
            <person name="Ivanova N."/>
            <person name="Richardson P."/>
        </authorList>
    </citation>
    <scope>NUCLEOTIDE SEQUENCE [LARGE SCALE GENOMIC DNA]</scope>
    <source>
        <strain evidence="6">DSM 2380 / NBRC 103641 / GraBd1</strain>
    </source>
</reference>
<dbReference type="HOGENOM" id="CLU_008539_7_0_7"/>
<organism evidence="5 6">
    <name type="scientific">Syntrophotalea carbinolica (strain DSM 2380 / NBRC 103641 / GraBd1)</name>
    <name type="common">Pelobacter carbinolicus</name>
    <dbReference type="NCBI Taxonomy" id="338963"/>
    <lineage>
        <taxon>Bacteria</taxon>
        <taxon>Pseudomonadati</taxon>
        <taxon>Thermodesulfobacteriota</taxon>
        <taxon>Desulfuromonadia</taxon>
        <taxon>Desulfuromonadales</taxon>
        <taxon>Syntrophotaleaceae</taxon>
        <taxon>Syntrophotalea</taxon>
    </lineage>
</organism>
<feature type="binding site" evidence="3">
    <location>
        <position position="110"/>
    </location>
    <ligand>
        <name>Zn(2+)</name>
        <dbReference type="ChEBI" id="CHEBI:29105"/>
        <label>2</label>
    </ligand>
</feature>
<evidence type="ECO:0000256" key="4">
    <source>
        <dbReference type="RuleBase" id="RU003946"/>
    </source>
</evidence>
<dbReference type="InterPro" id="IPR001952">
    <property type="entry name" value="Alkaline_phosphatase"/>
</dbReference>
<evidence type="ECO:0000256" key="2">
    <source>
        <dbReference type="PIRSR" id="PIRSR601952-1"/>
    </source>
</evidence>
<comment type="cofactor">
    <cofactor evidence="3">
        <name>Zn(2+)</name>
        <dbReference type="ChEBI" id="CHEBI:29105"/>
    </cofactor>
    <text evidence="3">Binds 2 Zn(2+) ions.</text>
</comment>
<keyword evidence="3" id="KW-0479">Metal-binding</keyword>
<evidence type="ECO:0000313" key="6">
    <source>
        <dbReference type="Proteomes" id="UP000002534"/>
    </source>
</evidence>
<dbReference type="EMBL" id="CP000142">
    <property type="protein sequence ID" value="ABA87772.1"/>
    <property type="molecule type" value="Genomic_DNA"/>
</dbReference>
<feature type="active site" description="Phosphoserine intermediate" evidence="2">
    <location>
        <position position="170"/>
    </location>
</feature>
<accession>Q3A772</accession>
<dbReference type="CDD" id="cd16012">
    <property type="entry name" value="ALP"/>
    <property type="match status" value="1"/>
</dbReference>
<keyword evidence="3" id="KW-0460">Magnesium</keyword>
<protein>
    <submittedName>
        <fullName evidence="5">Alkaline phosphatase</fullName>
    </submittedName>
</protein>
<dbReference type="GO" id="GO:0046872">
    <property type="term" value="F:metal ion binding"/>
    <property type="evidence" value="ECO:0007669"/>
    <property type="project" value="UniProtKB-KW"/>
</dbReference>
<feature type="binding site" evidence="3">
    <location>
        <position position="389"/>
    </location>
    <ligand>
        <name>Zn(2+)</name>
        <dbReference type="ChEBI" id="CHEBI:29105"/>
        <label>2</label>
    </ligand>
</feature>
<dbReference type="KEGG" id="pca:Pcar_0512"/>
<dbReference type="PANTHER" id="PTHR11596">
    <property type="entry name" value="ALKALINE PHOSPHATASE"/>
    <property type="match status" value="1"/>
</dbReference>
<comment type="similarity">
    <text evidence="4">Belongs to the alkaline phosphatase family.</text>
</comment>
<dbReference type="Gene3D" id="3.40.720.10">
    <property type="entry name" value="Alkaline Phosphatase, subunit A"/>
    <property type="match status" value="1"/>
</dbReference>
<name>Q3A772_SYNC1</name>
<proteinExistence type="inferred from homology"/>
<feature type="binding site" evidence="3">
    <location>
        <position position="221"/>
    </location>
    <ligand>
        <name>Mg(2+)</name>
        <dbReference type="ChEBI" id="CHEBI:18420"/>
    </ligand>
</feature>
<feature type="binding site" evidence="3">
    <location>
        <position position="384"/>
    </location>
    <ligand>
        <name>Mg(2+)</name>
        <dbReference type="ChEBI" id="CHEBI:18420"/>
    </ligand>
</feature>
<evidence type="ECO:0000256" key="1">
    <source>
        <dbReference type="ARBA" id="ARBA00022553"/>
    </source>
</evidence>
<feature type="binding site" evidence="3">
    <location>
        <position position="434"/>
    </location>
    <ligand>
        <name>Zn(2+)</name>
        <dbReference type="ChEBI" id="CHEBI:29105"/>
        <label>1</label>
    </ligand>
</feature>
<dbReference type="STRING" id="338963.Pcar_0512"/>
<feature type="binding site" evidence="3">
    <location>
        <position position="393"/>
    </location>
    <ligand>
        <name>Zn(2+)</name>
        <dbReference type="ChEBI" id="CHEBI:29105"/>
        <label>2</label>
    </ligand>
</feature>
<dbReference type="AlphaFoldDB" id="Q3A772"/>
<dbReference type="Proteomes" id="UP000002534">
    <property type="component" value="Chromosome"/>
</dbReference>
<dbReference type="InterPro" id="IPR017850">
    <property type="entry name" value="Alkaline_phosphatase_core_sf"/>
</dbReference>
<comment type="cofactor">
    <cofactor evidence="3">
        <name>Mg(2+)</name>
        <dbReference type="ChEBI" id="CHEBI:18420"/>
    </cofactor>
    <text evidence="3">Binds 1 Mg(2+) ion.</text>
</comment>
<keyword evidence="1" id="KW-0597">Phosphoprotein</keyword>
<dbReference type="PANTHER" id="PTHR11596:SF5">
    <property type="entry name" value="ALKALINE PHOSPHATASE"/>
    <property type="match status" value="1"/>
</dbReference>
<dbReference type="GO" id="GO:0004035">
    <property type="term" value="F:alkaline phosphatase activity"/>
    <property type="evidence" value="ECO:0007669"/>
    <property type="project" value="TreeGrafter"/>
</dbReference>
<reference evidence="5 6" key="2">
    <citation type="journal article" date="2012" name="BMC Genomics">
        <title>The genome of Pelobacter carbinolicus reveals surprising metabolic capabilities and physiological features.</title>
        <authorList>
            <person name="Aklujkar M."/>
            <person name="Haveman S.A."/>
            <person name="Didonato R.Jr."/>
            <person name="Chertkov O."/>
            <person name="Han C.S."/>
            <person name="Land M.L."/>
            <person name="Brown P."/>
            <person name="Lovley D.R."/>
        </authorList>
    </citation>
    <scope>NUCLEOTIDE SEQUENCE [LARGE SCALE GENOMIC DNA]</scope>
    <source>
        <strain evidence="6">DSM 2380 / NBRC 103641 / GraBd1</strain>
    </source>
</reference>
<sequence length="521" mass="56863">MYPSAVIIHCSLTPRTGKCRQEAEKISRFFHRNDLINLRVNEQPNEKTLKGLQMSSLSQKIAAAFSILLLSVCLPGCGNSERTTNTDTAESTVTAETPTRTKNIIVMIGDGMGFNHYRAASLFLYGEPEGQPYTAFPLRIAMSTYPATGQYDPDTFWATFDAARQGATDSAAAATAMATGSKTYRYAVGVDAERRKLPNIVETAEASGRATGIVTSVQFSHATPAGFGAHNPTRKNYEEIARDLLTKSGLEVLMGSGHPWYDDSGQLRETPNSYSFIGGESTWDALLQGDMGNDCDKDGIIDPWTLIEEREAFRKLADGATPKRVLGIARVARTLQQKRGEAGEVSDKAFAQPFITSVPTLAEMSRGALNVLDNDPDGFFLMIEGGAIDWASHANQTDRMIEEQVDFDRAVASVIKWVETHSSWQDTLLIVTADHECGFLNGAGPSTQWNPLVSKGILHQPSVQWHSTGHTNALVPLFAKGAGTQLLREEVRPRPDPVRGPYLDNTSVGNVVMTLLAPKRH</sequence>
<dbReference type="PRINTS" id="PR00113">
    <property type="entry name" value="ALKPHPHTASE"/>
</dbReference>
<evidence type="ECO:0000313" key="5">
    <source>
        <dbReference type="EMBL" id="ABA87772.1"/>
    </source>
</evidence>
<dbReference type="Pfam" id="PF00245">
    <property type="entry name" value="Alk_phosphatase"/>
    <property type="match status" value="1"/>
</dbReference>